<keyword evidence="1" id="KW-0472">Membrane</keyword>
<evidence type="ECO:0000313" key="3">
    <source>
        <dbReference type="Proteomes" id="UP000002347"/>
    </source>
</evidence>
<dbReference type="KEGG" id="vg:18565625"/>
<dbReference type="OrthoDB" id="37799at10239"/>
<dbReference type="Proteomes" id="UP000002347">
    <property type="component" value="Segment"/>
</dbReference>
<reference evidence="2 3" key="1">
    <citation type="journal article" date="2011" name="Appl. Environ. Microbiol.">
        <title>Genomic and functional analyses of Rhodococcus equi phages ReqiPepy6, ReqiPoco6, ReqiPine5, and ReqiDocB7.</title>
        <authorList>
            <person name="Summer E.J."/>
            <person name="Liu M."/>
            <person name="Gill J.J."/>
            <person name="Grant M."/>
            <person name="Chan-Cortes T.N."/>
            <person name="Ferguson L."/>
            <person name="Janes C."/>
            <person name="Lange K."/>
            <person name="Bertoli M."/>
            <person name="Moore C."/>
            <person name="Orchard R.C."/>
            <person name="Cohen N."/>
            <person name="Young R."/>
        </authorList>
    </citation>
    <scope>NUCLEOTIDE SEQUENCE [LARGE SCALE GENOMIC DNA]</scope>
</reference>
<keyword evidence="3" id="KW-1185">Reference proteome</keyword>
<organism evidence="2 3">
    <name type="scientific">Rhodococcus phage ReqiPepy6</name>
    <dbReference type="NCBI Taxonomy" id="691965"/>
    <lineage>
        <taxon>Viruses</taxon>
        <taxon>Duplodnaviria</taxon>
        <taxon>Heunggongvirae</taxon>
        <taxon>Uroviricota</taxon>
        <taxon>Caudoviricetes</taxon>
        <taxon>Pepyhexavirus</taxon>
        <taxon>Pepyhexavirus pepy6</taxon>
    </lineage>
</organism>
<evidence type="ECO:0000256" key="1">
    <source>
        <dbReference type="SAM" id="Phobius"/>
    </source>
</evidence>
<sequence>MKGPMMEIKNEINAKIDSTKKFVKKHKTFLAYTAGVVVGATGVAVALSNQSALIVTREQIRHMQSGGVVAYESPVGTILTWIKPDNINIPTT</sequence>
<gene>
    <name evidence="2" type="ORF">Pepy6gene048</name>
</gene>
<keyword evidence="1" id="KW-0812">Transmembrane</keyword>
<protein>
    <submittedName>
        <fullName evidence="2">Gp048</fullName>
    </submittedName>
</protein>
<dbReference type="GeneID" id="18565625"/>
<feature type="transmembrane region" description="Helical" evidence="1">
    <location>
        <begin position="29"/>
        <end position="47"/>
    </location>
</feature>
<keyword evidence="1" id="KW-1133">Transmembrane helix</keyword>
<accession>D4P7F9</accession>
<dbReference type="EMBL" id="GU580941">
    <property type="protein sequence ID" value="ADD80939.1"/>
    <property type="molecule type" value="Genomic_DNA"/>
</dbReference>
<proteinExistence type="predicted"/>
<dbReference type="RefSeq" id="YP_009017662.1">
    <property type="nucleotide sequence ID" value="NC_023735.1"/>
</dbReference>
<evidence type="ECO:0000313" key="2">
    <source>
        <dbReference type="EMBL" id="ADD80939.1"/>
    </source>
</evidence>
<name>D4P7F9_9CAUD</name>